<proteinExistence type="predicted"/>
<reference evidence="2" key="1">
    <citation type="journal article" date="2017" name="Front. Plant Sci.">
        <title>Climate Clever Clovers: New Paradigm to Reduce the Environmental Footprint of Ruminants by Breeding Low Methanogenic Forages Utilizing Haplotype Variation.</title>
        <authorList>
            <person name="Kaur P."/>
            <person name="Appels R."/>
            <person name="Bayer P.E."/>
            <person name="Keeble-Gagnere G."/>
            <person name="Wang J."/>
            <person name="Hirakawa H."/>
            <person name="Shirasawa K."/>
            <person name="Vercoe P."/>
            <person name="Stefanova K."/>
            <person name="Durmic Z."/>
            <person name="Nichols P."/>
            <person name="Revell C."/>
            <person name="Isobe S.N."/>
            <person name="Edwards D."/>
            <person name="Erskine W."/>
        </authorList>
    </citation>
    <scope>NUCLEOTIDE SEQUENCE [LARGE SCALE GENOMIC DNA]</scope>
    <source>
        <strain evidence="2">cv. Daliak</strain>
    </source>
</reference>
<dbReference type="AlphaFoldDB" id="A0A2Z6PEX7"/>
<keyword evidence="2" id="KW-1185">Reference proteome</keyword>
<name>A0A2Z6PEX7_TRISU</name>
<accession>A0A2Z6PEX7</accession>
<evidence type="ECO:0000313" key="2">
    <source>
        <dbReference type="Proteomes" id="UP000242715"/>
    </source>
</evidence>
<dbReference type="EMBL" id="DF973921">
    <property type="protein sequence ID" value="GAU42487.1"/>
    <property type="molecule type" value="Genomic_DNA"/>
</dbReference>
<dbReference type="OrthoDB" id="1743455at2759"/>
<dbReference type="Proteomes" id="UP000242715">
    <property type="component" value="Unassembled WGS sequence"/>
</dbReference>
<protein>
    <submittedName>
        <fullName evidence="1">Uncharacterized protein</fullName>
    </submittedName>
</protein>
<gene>
    <name evidence="1" type="ORF">TSUD_100990</name>
</gene>
<sequence>MASDIEFTVLTQKEADFIKTYFTIEHQFMPKQNFFNSAPNILFRRHAVSIIANEQVVECATKMFQLCRRMKIQIEIPESSVHSTSSKVLAYSSEEEEETALIRQKRKTGKTSGTYQVQVPVKAEKVMVVGISDKKGVARVEAENRSLSKGKEKAVEVTETSVDDKARVEAIIRRALENGKALVGEEPQTQIEGFNSEILELVAPKKLMIFELKWPTEVPPLELLAIKNALQEAEDEEEVEEELQIDDQGVIT</sequence>
<organism evidence="1 2">
    <name type="scientific">Trifolium subterraneum</name>
    <name type="common">Subterranean clover</name>
    <dbReference type="NCBI Taxonomy" id="3900"/>
    <lineage>
        <taxon>Eukaryota</taxon>
        <taxon>Viridiplantae</taxon>
        <taxon>Streptophyta</taxon>
        <taxon>Embryophyta</taxon>
        <taxon>Tracheophyta</taxon>
        <taxon>Spermatophyta</taxon>
        <taxon>Magnoliopsida</taxon>
        <taxon>eudicotyledons</taxon>
        <taxon>Gunneridae</taxon>
        <taxon>Pentapetalae</taxon>
        <taxon>rosids</taxon>
        <taxon>fabids</taxon>
        <taxon>Fabales</taxon>
        <taxon>Fabaceae</taxon>
        <taxon>Papilionoideae</taxon>
        <taxon>50 kb inversion clade</taxon>
        <taxon>NPAAA clade</taxon>
        <taxon>Hologalegina</taxon>
        <taxon>IRL clade</taxon>
        <taxon>Trifolieae</taxon>
        <taxon>Trifolium</taxon>
    </lineage>
</organism>
<evidence type="ECO:0000313" key="1">
    <source>
        <dbReference type="EMBL" id="GAU42487.1"/>
    </source>
</evidence>